<feature type="transmembrane region" description="Helical" evidence="1">
    <location>
        <begin position="194"/>
        <end position="214"/>
    </location>
</feature>
<dbReference type="EMBL" id="JABXBU010000012">
    <property type="protein sequence ID" value="KAF8789865.1"/>
    <property type="molecule type" value="Genomic_DNA"/>
</dbReference>
<name>A0A8T0FHL3_ARGBR</name>
<reference evidence="2" key="1">
    <citation type="journal article" date="2020" name="bioRxiv">
        <title>Chromosome-level reference genome of the European wasp spider Argiope bruennichi: a resource for studies on range expansion and evolutionary adaptation.</title>
        <authorList>
            <person name="Sheffer M.M."/>
            <person name="Hoppe A."/>
            <person name="Krehenwinkel H."/>
            <person name="Uhl G."/>
            <person name="Kuss A.W."/>
            <person name="Jensen L."/>
            <person name="Jensen C."/>
            <person name="Gillespie R.G."/>
            <person name="Hoff K.J."/>
            <person name="Prost S."/>
        </authorList>
    </citation>
    <scope>NUCLEOTIDE SEQUENCE</scope>
</reference>
<feature type="transmembrane region" description="Helical" evidence="1">
    <location>
        <begin position="260"/>
        <end position="282"/>
    </location>
</feature>
<protein>
    <submittedName>
        <fullName evidence="2">Uncharacterized protein</fullName>
    </submittedName>
</protein>
<organism evidence="2 3">
    <name type="scientific">Argiope bruennichi</name>
    <name type="common">Wasp spider</name>
    <name type="synonym">Aranea bruennichi</name>
    <dbReference type="NCBI Taxonomy" id="94029"/>
    <lineage>
        <taxon>Eukaryota</taxon>
        <taxon>Metazoa</taxon>
        <taxon>Ecdysozoa</taxon>
        <taxon>Arthropoda</taxon>
        <taxon>Chelicerata</taxon>
        <taxon>Arachnida</taxon>
        <taxon>Araneae</taxon>
        <taxon>Araneomorphae</taxon>
        <taxon>Entelegynae</taxon>
        <taxon>Araneoidea</taxon>
        <taxon>Araneidae</taxon>
        <taxon>Argiope</taxon>
    </lineage>
</organism>
<keyword evidence="1" id="KW-0472">Membrane</keyword>
<dbReference type="Proteomes" id="UP000807504">
    <property type="component" value="Unassembled WGS sequence"/>
</dbReference>
<evidence type="ECO:0000256" key="1">
    <source>
        <dbReference type="SAM" id="Phobius"/>
    </source>
</evidence>
<feature type="transmembrane region" description="Helical" evidence="1">
    <location>
        <begin position="83"/>
        <end position="102"/>
    </location>
</feature>
<feature type="transmembrane region" description="Helical" evidence="1">
    <location>
        <begin position="135"/>
        <end position="158"/>
    </location>
</feature>
<evidence type="ECO:0000313" key="3">
    <source>
        <dbReference type="Proteomes" id="UP000807504"/>
    </source>
</evidence>
<feature type="transmembrane region" description="Helical" evidence="1">
    <location>
        <begin position="294"/>
        <end position="313"/>
    </location>
</feature>
<comment type="caution">
    <text evidence="2">The sequence shown here is derived from an EMBL/GenBank/DDBJ whole genome shotgun (WGS) entry which is preliminary data.</text>
</comment>
<keyword evidence="1" id="KW-1133">Transmembrane helix</keyword>
<reference evidence="2" key="2">
    <citation type="submission" date="2020-06" db="EMBL/GenBank/DDBJ databases">
        <authorList>
            <person name="Sheffer M."/>
        </authorList>
    </citation>
    <scope>NUCLEOTIDE SEQUENCE</scope>
</reference>
<evidence type="ECO:0000313" key="2">
    <source>
        <dbReference type="EMBL" id="KAF8789865.1"/>
    </source>
</evidence>
<feature type="transmembrane region" description="Helical" evidence="1">
    <location>
        <begin position="60"/>
        <end position="77"/>
    </location>
</feature>
<dbReference type="AlphaFoldDB" id="A0A8T0FHL3"/>
<gene>
    <name evidence="2" type="ORF">HNY73_007774</name>
</gene>
<keyword evidence="1" id="KW-0812">Transmembrane</keyword>
<sequence length="362" mass="41755">MATVNRRRNTRKTLMDGSADIKWLLRCFIIIGIPFYDYGPKRQRSVISIIKFAIKLTSELFFISFGIYIILNCAFVFPARRCFLKFTTAALSVVLLLFRLSVTFKRSQILYLMNVLKKFKDTHQKQAYVSTKKDVAVSCLFIVGLPLMVSSAFLYALIRNYDEVKYNLKPNFMHVCGENWMCIMLTIPVYGCAYTLYFIVAPTLCMTLFFYTFITYEKSLRQMFLQTHHSLMTELSCDNIERSMSCIIQATKVHQLIEDALSLSVFLTYVLVFVNFLNLVTINVTNFATTMVNLRTLACIIMFIWNCGCFFHLTLKGSLLVDACGLWKDLQQDIVQNYIQKETCDSDAVLHLLLFNGTAKMT</sequence>
<accession>A0A8T0FHL3</accession>
<feature type="transmembrane region" description="Helical" evidence="1">
    <location>
        <begin position="23"/>
        <end position="39"/>
    </location>
</feature>
<keyword evidence="3" id="KW-1185">Reference proteome</keyword>
<proteinExistence type="predicted"/>